<feature type="region of interest" description="Disordered" evidence="8">
    <location>
        <begin position="913"/>
        <end position="969"/>
    </location>
</feature>
<keyword evidence="6" id="KW-1015">Disulfide bond</keyword>
<feature type="compositionally biased region" description="Basic and acidic residues" evidence="8">
    <location>
        <begin position="914"/>
        <end position="927"/>
    </location>
</feature>
<dbReference type="Proteomes" id="UP000316726">
    <property type="component" value="Chromosome 9"/>
</dbReference>
<keyword evidence="7" id="KW-0325">Glycoprotein</keyword>
<feature type="compositionally biased region" description="Low complexity" evidence="8">
    <location>
        <begin position="955"/>
        <end position="967"/>
    </location>
</feature>
<dbReference type="NCBIfam" id="TIGR02232">
    <property type="entry name" value="myxo_disulf_rpt"/>
    <property type="match status" value="1"/>
</dbReference>
<dbReference type="SMART" id="SM00159">
    <property type="entry name" value="PTX"/>
    <property type="match status" value="1"/>
</dbReference>
<dbReference type="PANTHER" id="PTHR19277:SF125">
    <property type="entry name" value="B6"/>
    <property type="match status" value="1"/>
</dbReference>
<dbReference type="Pfam" id="PF13948">
    <property type="entry name" value="DUF4215"/>
    <property type="match status" value="1"/>
</dbReference>
<evidence type="ECO:0000256" key="5">
    <source>
        <dbReference type="ARBA" id="ARBA00022837"/>
    </source>
</evidence>
<dbReference type="Pfam" id="PF00354">
    <property type="entry name" value="Pentaxin"/>
    <property type="match status" value="2"/>
</dbReference>
<keyword evidence="12" id="KW-0430">Lectin</keyword>
<gene>
    <name evidence="12" type="ORF">A3770_09p55160</name>
</gene>
<name>A0A5B8MQL4_9CHLO</name>
<keyword evidence="9" id="KW-0472">Membrane</keyword>
<sequence length="1072" mass="119731">MMPSWCWRRRRLLLVVQVLVAAATACVARADPSIPGGAGYALLFSDNIATVEPFHDMPTTELTFEAWLRTSDKCHTGAVVSYAEKTDSKDAAERVKAANSFVIWDIQDLLACRGFELLDRIPDPENLSCRSAFKKSKESTDQKINLADGQWHHLAVTWNSRKKGLTTVYVDGMKRAQAETGNTQEIKPGGALVLGAEQDCYNGCFEKQQAFYGMMDEVRIWSRELTQTEVLKHFRYSGPEIRDSDLVAYWKFDDLVGDRGIMTTHYQAKDSSGRNNNLNILTTPKQSEDNVIYRGKDLGFPALDFQNNYAMNAYFQGMPTKDITVEFWSKTPRVSDAAEDRDKYQELFSFAAIKKGNGRVDDDGGYADAVFMDDAILIEKYNNEFIDSGWLPDIKKSDLKSTLGTISVHINANRQGNGFKFDNWIDFAVDWRDDQWHHIAVTWSYSTGETKLYFDGVEYKPFWSSDKHVVKHKSPTKGGVDPHIASGTDRTASGSLVLGQNQECFAGCFSPTNGYHGSMADLRIWDTVRSAREIKDAMTRQLSGSNERGLAFQYEFRAYDSKIENQVDTNYNGQMIPRYINNLKLGGSGPTWHLSYCPLEREDGQPVELPRPGTAGYALELDDQQVLMLENFEQFPAHAVTLEFWMWSADKCRKGTPFSYATGGYEKADNSFLLFDYNDWGVSVMEDEGTYKDHHSGISATDGQWHHIAVTWESRTGETILYDNGRRVWTAMRGKGKSIPSGGTLVIGREQDCLGGCFDSDEGAKGDTQAKEVNEYGSEDFFGMIEEMRLWKVVRTEAEINEGMRADDGLSNSHGYNNPGLDPNHPDLVAYWRFDAGNGYNVIDATGNGHDLRMSFIPHWRVVNWLSICGNGIVEGAEECDDGNVNDGDGCDHMCQHEPGWFCTQERPSVCTRPGDHKDYSHDDHKGGYSPTPAPPSGGRHGSGGDGGYAPPYSPDSSSSQDPGNSSKKGGHAGVVTFFVFVAIMGAVGTVAYVKREDLYDRFPKLRIAVSNIQDKVFRRNRQYDMLHLDAGEADILAPEFVGMQPGPGNYRPPQEQPETATSPLSPDNTLR</sequence>
<feature type="region of interest" description="Disordered" evidence="8">
    <location>
        <begin position="1042"/>
        <end position="1072"/>
    </location>
</feature>
<dbReference type="PROSITE" id="PS51828">
    <property type="entry name" value="PTX_2"/>
    <property type="match status" value="1"/>
</dbReference>
<evidence type="ECO:0000256" key="6">
    <source>
        <dbReference type="ARBA" id="ARBA00023157"/>
    </source>
</evidence>
<evidence type="ECO:0000256" key="1">
    <source>
        <dbReference type="ARBA" id="ARBA00001913"/>
    </source>
</evidence>
<dbReference type="GO" id="GO:0030246">
    <property type="term" value="F:carbohydrate binding"/>
    <property type="evidence" value="ECO:0007669"/>
    <property type="project" value="UniProtKB-KW"/>
</dbReference>
<dbReference type="AlphaFoldDB" id="A0A5B8MQL4"/>
<feature type="chain" id="PRO_5022864641" evidence="10">
    <location>
        <begin position="31"/>
        <end position="1072"/>
    </location>
</feature>
<keyword evidence="13" id="KW-1185">Reference proteome</keyword>
<evidence type="ECO:0000313" key="12">
    <source>
        <dbReference type="EMBL" id="QDZ22998.1"/>
    </source>
</evidence>
<dbReference type="Gene3D" id="2.60.120.200">
    <property type="match status" value="3"/>
</dbReference>
<protein>
    <submittedName>
        <fullName evidence="12">Concanavalin A-like lectin/glucanase</fullName>
    </submittedName>
</protein>
<comment type="cofactor">
    <cofactor evidence="1">
        <name>Ca(2+)</name>
        <dbReference type="ChEBI" id="CHEBI:29108"/>
    </cofactor>
</comment>
<dbReference type="STRING" id="1764295.A0A5B8MQL4"/>
<evidence type="ECO:0000256" key="8">
    <source>
        <dbReference type="SAM" id="MobiDB-lite"/>
    </source>
</evidence>
<dbReference type="OrthoDB" id="89765at2759"/>
<dbReference type="InterPro" id="IPR011936">
    <property type="entry name" value="Myxo_disulph_rpt"/>
</dbReference>
<dbReference type="InterPro" id="IPR001759">
    <property type="entry name" value="PTX_dom"/>
</dbReference>
<evidence type="ECO:0000256" key="4">
    <source>
        <dbReference type="ARBA" id="ARBA00022737"/>
    </source>
</evidence>
<keyword evidence="3 10" id="KW-0732">Signal</keyword>
<evidence type="ECO:0000313" key="13">
    <source>
        <dbReference type="Proteomes" id="UP000316726"/>
    </source>
</evidence>
<feature type="domain" description="Pentraxin (PTX)" evidence="11">
    <location>
        <begin position="611"/>
        <end position="835"/>
    </location>
</feature>
<dbReference type="Pfam" id="PF13385">
    <property type="entry name" value="Laminin_G_3"/>
    <property type="match status" value="1"/>
</dbReference>
<feature type="signal peptide" evidence="10">
    <location>
        <begin position="1"/>
        <end position="30"/>
    </location>
</feature>
<dbReference type="PRINTS" id="PR00895">
    <property type="entry name" value="PENTAXIN"/>
</dbReference>
<keyword evidence="9" id="KW-1133">Transmembrane helix</keyword>
<proteinExistence type="predicted"/>
<dbReference type="InterPro" id="IPR051360">
    <property type="entry name" value="Neuronal_Pentraxin_Related"/>
</dbReference>
<evidence type="ECO:0000256" key="7">
    <source>
        <dbReference type="ARBA" id="ARBA00023180"/>
    </source>
</evidence>
<evidence type="ECO:0000256" key="9">
    <source>
        <dbReference type="SAM" id="Phobius"/>
    </source>
</evidence>
<dbReference type="PANTHER" id="PTHR19277">
    <property type="entry name" value="PENTRAXIN"/>
    <property type="match status" value="1"/>
</dbReference>
<accession>A0A5B8MQL4</accession>
<keyword evidence="5" id="KW-0106">Calcium</keyword>
<keyword evidence="2" id="KW-0479">Metal-binding</keyword>
<evidence type="ECO:0000256" key="3">
    <source>
        <dbReference type="ARBA" id="ARBA00022729"/>
    </source>
</evidence>
<feature type="compositionally biased region" description="Gly residues" evidence="8">
    <location>
        <begin position="939"/>
        <end position="948"/>
    </location>
</feature>
<reference evidence="12 13" key="1">
    <citation type="submission" date="2018-07" db="EMBL/GenBank/DDBJ databases">
        <title>The complete nuclear genome of the prasinophyte Chloropicon primus (CCMP1205).</title>
        <authorList>
            <person name="Pombert J.-F."/>
            <person name="Otis C."/>
            <person name="Turmel M."/>
            <person name="Lemieux C."/>
        </authorList>
    </citation>
    <scope>NUCLEOTIDE SEQUENCE [LARGE SCALE GENOMIC DNA]</scope>
    <source>
        <strain evidence="12 13">CCMP1205</strain>
    </source>
</reference>
<dbReference type="GO" id="GO:0046872">
    <property type="term" value="F:metal ion binding"/>
    <property type="evidence" value="ECO:0007669"/>
    <property type="project" value="UniProtKB-KW"/>
</dbReference>
<keyword evidence="9" id="KW-0812">Transmembrane</keyword>
<dbReference type="InterPro" id="IPR013320">
    <property type="entry name" value="ConA-like_dom_sf"/>
</dbReference>
<dbReference type="SUPFAM" id="SSF49899">
    <property type="entry name" value="Concanavalin A-like lectins/glucanases"/>
    <property type="match status" value="3"/>
</dbReference>
<organism evidence="12 13">
    <name type="scientific">Chloropicon primus</name>
    <dbReference type="NCBI Taxonomy" id="1764295"/>
    <lineage>
        <taxon>Eukaryota</taxon>
        <taxon>Viridiplantae</taxon>
        <taxon>Chlorophyta</taxon>
        <taxon>Chloropicophyceae</taxon>
        <taxon>Chloropicales</taxon>
        <taxon>Chloropicaceae</taxon>
        <taxon>Chloropicon</taxon>
    </lineage>
</organism>
<evidence type="ECO:0000256" key="2">
    <source>
        <dbReference type="ARBA" id="ARBA00022723"/>
    </source>
</evidence>
<keyword evidence="4" id="KW-0677">Repeat</keyword>
<feature type="compositionally biased region" description="Polar residues" evidence="8">
    <location>
        <begin position="1057"/>
        <end position="1072"/>
    </location>
</feature>
<evidence type="ECO:0000259" key="11">
    <source>
        <dbReference type="PROSITE" id="PS51828"/>
    </source>
</evidence>
<dbReference type="EMBL" id="CP031042">
    <property type="protein sequence ID" value="QDZ22998.1"/>
    <property type="molecule type" value="Genomic_DNA"/>
</dbReference>
<feature type="transmembrane region" description="Helical" evidence="9">
    <location>
        <begin position="973"/>
        <end position="994"/>
    </location>
</feature>
<evidence type="ECO:0000256" key="10">
    <source>
        <dbReference type="SAM" id="SignalP"/>
    </source>
</evidence>